<dbReference type="SMART" id="SM00091">
    <property type="entry name" value="PAS"/>
    <property type="match status" value="1"/>
</dbReference>
<dbReference type="PANTHER" id="PTHR44757:SF10">
    <property type="entry name" value="MEMBRANE PROTEIN"/>
    <property type="match status" value="1"/>
</dbReference>
<evidence type="ECO:0000259" key="4">
    <source>
        <dbReference type="PROSITE" id="PS50112"/>
    </source>
</evidence>
<dbReference type="InterPro" id="IPR000014">
    <property type="entry name" value="PAS"/>
</dbReference>
<keyword evidence="2" id="KW-0175">Coiled coil</keyword>
<dbReference type="Gene3D" id="3.30.70.270">
    <property type="match status" value="1"/>
</dbReference>
<feature type="coiled-coil region" evidence="2">
    <location>
        <begin position="278"/>
        <end position="312"/>
    </location>
</feature>
<dbReference type="InterPro" id="IPR001633">
    <property type="entry name" value="EAL_dom"/>
</dbReference>
<evidence type="ECO:0000313" key="7">
    <source>
        <dbReference type="EMBL" id="RUR28083.1"/>
    </source>
</evidence>
<dbReference type="Pfam" id="PF00989">
    <property type="entry name" value="PAS"/>
    <property type="match status" value="1"/>
</dbReference>
<dbReference type="Pfam" id="PF00563">
    <property type="entry name" value="EAL"/>
    <property type="match status" value="1"/>
</dbReference>
<feature type="domain" description="EAL" evidence="5">
    <location>
        <begin position="598"/>
        <end position="848"/>
    </location>
</feature>
<dbReference type="PROSITE" id="PS50887">
    <property type="entry name" value="GGDEF"/>
    <property type="match status" value="1"/>
</dbReference>
<dbReference type="FunFam" id="3.30.70.270:FF:000001">
    <property type="entry name" value="Diguanylate cyclase domain protein"/>
    <property type="match status" value="1"/>
</dbReference>
<dbReference type="SUPFAM" id="SSF55073">
    <property type="entry name" value="Nucleotide cyclase"/>
    <property type="match status" value="1"/>
</dbReference>
<dbReference type="Pfam" id="PF00990">
    <property type="entry name" value="GGDEF"/>
    <property type="match status" value="1"/>
</dbReference>
<comment type="caution">
    <text evidence="7">The sequence shown here is derived from an EMBL/GenBank/DDBJ whole genome shotgun (WGS) entry which is preliminary data.</text>
</comment>
<dbReference type="InterPro" id="IPR035919">
    <property type="entry name" value="EAL_sf"/>
</dbReference>
<name>A0A433KGS6_9GAMM</name>
<feature type="transmembrane region" description="Helical" evidence="3">
    <location>
        <begin position="27"/>
        <end position="47"/>
    </location>
</feature>
<comment type="cofactor">
    <cofactor evidence="1">
        <name>Mg(2+)</name>
        <dbReference type="ChEBI" id="CHEBI:18420"/>
    </cofactor>
</comment>
<sequence>MTHNSDPILPNDAASYTAMALMASRSFIYVICGLFLTVGLMLIYLSLSLDERQVLHSETDAARMLEGRQDKIGTVLADDAFWIDAFSYTYGSINTAWAFERDNIGPSLFSTYDLDGVFIIGPNAETRYGIIDGELSDIDASEWITGDLPALLAKARRESVEDEIAYAYFSVRGTPAVVFAAVIRPDNSYDQFDQLSYLVYADVLTDSKLMVIQEAFNLRGLKANLGAAPDARRPQLTLQEDVGDMVTLQWESEALGRSVLSKFLPMLFLLGVVVAMLVKNLRRRIIHASEMIEAAQRALQVSEQRFKNISEASSDWIWETDRDQILIYLSERFTQLTGLPCHDWIGRPLSELLTYDTTVLASAAEHCNAAGRKPILCEMRDSNDSLHYCQLFVREVRVGDQLQGYQGTVCDITQETEAKARIEHISHHDSLTGLANRHRLNQYLNDRLNQGLSGDRPLFLLALDLDRFKPINDTFGHATGDLVLQKVADAISRCIRETDLVARLGGDEFIVVATDCRTYEHAERLCQRLIEEINQPIRIYGNEVSVGTSIGIAAAPYHGLTAEDLLRYGDIALYEAKSKGRNLFQFYEPAMNERIMERRQLEMDMRQALHRREFRLVFQPRYNATTQKIVGAEALVRWLHPTRDLLSPACFIPLAEETGLIFELSDWVLHEACLNALSWHDNVLVSVNLSPMEFQRNDVADRIAAVIERTGIAPQRLELEITESVMLEDATSALTMMKKLKALGVRLSMDDFGTGYSSLGYLRSYPFDGIKIDRSFIMDLDQTQSSEALVNAIISMGHALALTVTAEGIETAEQLGKVVELACDQAQGFYLGRPVSPMQFRQVVEEMELS</sequence>
<protein>
    <submittedName>
        <fullName evidence="7">EAL domain-containing protein</fullName>
    </submittedName>
</protein>
<dbReference type="Gene3D" id="3.30.450.20">
    <property type="entry name" value="PAS domain"/>
    <property type="match status" value="1"/>
</dbReference>
<dbReference type="InterPro" id="IPR043128">
    <property type="entry name" value="Rev_trsase/Diguanyl_cyclase"/>
</dbReference>
<dbReference type="GO" id="GO:0003824">
    <property type="term" value="F:catalytic activity"/>
    <property type="evidence" value="ECO:0007669"/>
    <property type="project" value="UniProtKB-ARBA"/>
</dbReference>
<dbReference type="InterPro" id="IPR007892">
    <property type="entry name" value="CHASE4"/>
</dbReference>
<dbReference type="CDD" id="cd01949">
    <property type="entry name" value="GGDEF"/>
    <property type="match status" value="1"/>
</dbReference>
<dbReference type="SUPFAM" id="SSF141868">
    <property type="entry name" value="EAL domain-like"/>
    <property type="match status" value="1"/>
</dbReference>
<dbReference type="NCBIfam" id="TIGR00229">
    <property type="entry name" value="sensory_box"/>
    <property type="match status" value="1"/>
</dbReference>
<dbReference type="InterPro" id="IPR000160">
    <property type="entry name" value="GGDEF_dom"/>
</dbReference>
<dbReference type="AlphaFoldDB" id="A0A433KGS6"/>
<dbReference type="Pfam" id="PF05228">
    <property type="entry name" value="CHASE4"/>
    <property type="match status" value="1"/>
</dbReference>
<dbReference type="InterPro" id="IPR029787">
    <property type="entry name" value="Nucleotide_cyclase"/>
</dbReference>
<dbReference type="EMBL" id="RZHF01000028">
    <property type="protein sequence ID" value="RUR28083.1"/>
    <property type="molecule type" value="Genomic_DNA"/>
</dbReference>
<organism evidence="7 8">
    <name type="scientific">Vreelandella nanhaiensis</name>
    <dbReference type="NCBI Taxonomy" id="1258546"/>
    <lineage>
        <taxon>Bacteria</taxon>
        <taxon>Pseudomonadati</taxon>
        <taxon>Pseudomonadota</taxon>
        <taxon>Gammaproteobacteria</taxon>
        <taxon>Oceanospirillales</taxon>
        <taxon>Halomonadaceae</taxon>
        <taxon>Vreelandella</taxon>
    </lineage>
</organism>
<reference evidence="7 8" key="1">
    <citation type="submission" date="2018-12" db="EMBL/GenBank/DDBJ databases">
        <title>three novel Halomonas strain isolated from plants.</title>
        <authorList>
            <person name="Sun C."/>
        </authorList>
    </citation>
    <scope>NUCLEOTIDE SEQUENCE [LARGE SCALE GENOMIC DNA]</scope>
    <source>
        <strain evidence="7 8">JCM 18142</strain>
    </source>
</reference>
<dbReference type="CDD" id="cd00130">
    <property type="entry name" value="PAS"/>
    <property type="match status" value="1"/>
</dbReference>
<dbReference type="PROSITE" id="PS50883">
    <property type="entry name" value="EAL"/>
    <property type="match status" value="1"/>
</dbReference>
<dbReference type="OrthoDB" id="9804951at2"/>
<evidence type="ECO:0000256" key="3">
    <source>
        <dbReference type="SAM" id="Phobius"/>
    </source>
</evidence>
<proteinExistence type="predicted"/>
<keyword evidence="3" id="KW-1133">Transmembrane helix</keyword>
<dbReference type="Proteomes" id="UP000287023">
    <property type="component" value="Unassembled WGS sequence"/>
</dbReference>
<accession>A0A433KGS6</accession>
<keyword evidence="8" id="KW-1185">Reference proteome</keyword>
<dbReference type="SUPFAM" id="SSF55785">
    <property type="entry name" value="PYP-like sensor domain (PAS domain)"/>
    <property type="match status" value="1"/>
</dbReference>
<dbReference type="Gene3D" id="3.20.20.450">
    <property type="entry name" value="EAL domain"/>
    <property type="match status" value="1"/>
</dbReference>
<dbReference type="PANTHER" id="PTHR44757">
    <property type="entry name" value="DIGUANYLATE CYCLASE DGCP"/>
    <property type="match status" value="1"/>
</dbReference>
<keyword evidence="3" id="KW-0472">Membrane</keyword>
<evidence type="ECO:0000313" key="8">
    <source>
        <dbReference type="Proteomes" id="UP000287023"/>
    </source>
</evidence>
<gene>
    <name evidence="7" type="ORF">ELY38_17040</name>
</gene>
<evidence type="ECO:0000259" key="6">
    <source>
        <dbReference type="PROSITE" id="PS50887"/>
    </source>
</evidence>
<dbReference type="InterPro" id="IPR035965">
    <property type="entry name" value="PAS-like_dom_sf"/>
</dbReference>
<feature type="transmembrane region" description="Helical" evidence="3">
    <location>
        <begin position="259"/>
        <end position="278"/>
    </location>
</feature>
<dbReference type="SMART" id="SM00052">
    <property type="entry name" value="EAL"/>
    <property type="match status" value="1"/>
</dbReference>
<evidence type="ECO:0000256" key="1">
    <source>
        <dbReference type="ARBA" id="ARBA00001946"/>
    </source>
</evidence>
<evidence type="ECO:0000259" key="5">
    <source>
        <dbReference type="PROSITE" id="PS50883"/>
    </source>
</evidence>
<dbReference type="InterPro" id="IPR052155">
    <property type="entry name" value="Biofilm_reg_signaling"/>
</dbReference>
<feature type="domain" description="PAS" evidence="4">
    <location>
        <begin position="302"/>
        <end position="353"/>
    </location>
</feature>
<dbReference type="RefSeq" id="WP_127063364.1">
    <property type="nucleotide sequence ID" value="NZ_RZHF01000028.1"/>
</dbReference>
<dbReference type="NCBIfam" id="TIGR00254">
    <property type="entry name" value="GGDEF"/>
    <property type="match status" value="1"/>
</dbReference>
<keyword evidence="3" id="KW-0812">Transmembrane</keyword>
<dbReference type="PROSITE" id="PS50112">
    <property type="entry name" value="PAS"/>
    <property type="match status" value="1"/>
</dbReference>
<feature type="domain" description="GGDEF" evidence="6">
    <location>
        <begin position="456"/>
        <end position="589"/>
    </location>
</feature>
<dbReference type="SMART" id="SM00267">
    <property type="entry name" value="GGDEF"/>
    <property type="match status" value="1"/>
</dbReference>
<dbReference type="InterPro" id="IPR013767">
    <property type="entry name" value="PAS_fold"/>
</dbReference>
<dbReference type="CDD" id="cd01948">
    <property type="entry name" value="EAL"/>
    <property type="match status" value="1"/>
</dbReference>
<evidence type="ECO:0000256" key="2">
    <source>
        <dbReference type="SAM" id="Coils"/>
    </source>
</evidence>
<dbReference type="GO" id="GO:0006355">
    <property type="term" value="P:regulation of DNA-templated transcription"/>
    <property type="evidence" value="ECO:0007669"/>
    <property type="project" value="InterPro"/>
</dbReference>